<dbReference type="PROSITE" id="PS50883">
    <property type="entry name" value="EAL"/>
    <property type="match status" value="1"/>
</dbReference>
<keyword evidence="3" id="KW-1133">Transmembrane helix</keyword>
<dbReference type="SMART" id="SM00052">
    <property type="entry name" value="EAL"/>
    <property type="match status" value="1"/>
</dbReference>
<dbReference type="EC" id="3.1.4.52" evidence="1"/>
<feature type="transmembrane region" description="Helical" evidence="3">
    <location>
        <begin position="12"/>
        <end position="30"/>
    </location>
</feature>
<feature type="domain" description="GGDEF" evidence="5">
    <location>
        <begin position="190"/>
        <end position="325"/>
    </location>
</feature>
<evidence type="ECO:0000256" key="1">
    <source>
        <dbReference type="ARBA" id="ARBA00012282"/>
    </source>
</evidence>
<dbReference type="Pfam" id="PF00563">
    <property type="entry name" value="EAL"/>
    <property type="match status" value="1"/>
</dbReference>
<evidence type="ECO:0000259" key="5">
    <source>
        <dbReference type="PROSITE" id="PS50887"/>
    </source>
</evidence>
<name>A0A0A5HV17_PHOS4</name>
<dbReference type="SUPFAM" id="SSF55073">
    <property type="entry name" value="Nucleotide cyclase"/>
    <property type="match status" value="1"/>
</dbReference>
<dbReference type="PROSITE" id="PS50887">
    <property type="entry name" value="GGDEF"/>
    <property type="match status" value="1"/>
</dbReference>
<dbReference type="Pfam" id="PF00990">
    <property type="entry name" value="GGDEF"/>
    <property type="match status" value="1"/>
</dbReference>
<keyword evidence="3" id="KW-0472">Membrane</keyword>
<keyword evidence="3" id="KW-0812">Transmembrane</keyword>
<dbReference type="Gene3D" id="3.20.20.450">
    <property type="entry name" value="EAL domain"/>
    <property type="match status" value="1"/>
</dbReference>
<protein>
    <recommendedName>
        <fullName evidence="1">cyclic-guanylate-specific phosphodiesterase</fullName>
        <ecNumber evidence="1">3.1.4.52</ecNumber>
    </recommendedName>
</protein>
<feature type="transmembrane region" description="Helical" evidence="3">
    <location>
        <begin position="60"/>
        <end position="76"/>
    </location>
</feature>
<evidence type="ECO:0000256" key="3">
    <source>
        <dbReference type="SAM" id="Phobius"/>
    </source>
</evidence>
<dbReference type="EMBL" id="JRWP01000005">
    <property type="protein sequence ID" value="KGY09397.1"/>
    <property type="molecule type" value="Genomic_DNA"/>
</dbReference>
<reference evidence="6 7" key="1">
    <citation type="submission" date="2014-10" db="EMBL/GenBank/DDBJ databases">
        <title>Genome sequencing of Vibrio sinaloensis T08.</title>
        <authorList>
            <person name="Chan K.-G."/>
            <person name="Mohamad N.I."/>
        </authorList>
    </citation>
    <scope>NUCLEOTIDE SEQUENCE [LARGE SCALE GENOMIC DNA]</scope>
    <source>
        <strain evidence="6 7">T08</strain>
    </source>
</reference>
<dbReference type="InterPro" id="IPR035919">
    <property type="entry name" value="EAL_sf"/>
</dbReference>
<evidence type="ECO:0000259" key="4">
    <source>
        <dbReference type="PROSITE" id="PS50883"/>
    </source>
</evidence>
<dbReference type="GO" id="GO:0071111">
    <property type="term" value="F:cyclic-guanylate-specific phosphodiesterase activity"/>
    <property type="evidence" value="ECO:0007669"/>
    <property type="project" value="UniProtKB-EC"/>
</dbReference>
<organism evidence="6 7">
    <name type="scientific">Photobacterium sp. (strain ATCC 43367)</name>
    <dbReference type="NCBI Taxonomy" id="379097"/>
    <lineage>
        <taxon>Bacteria</taxon>
        <taxon>Pseudomonadati</taxon>
        <taxon>Pseudomonadota</taxon>
        <taxon>Gammaproteobacteria</taxon>
        <taxon>Vibrionales</taxon>
        <taxon>Vibrionaceae</taxon>
        <taxon>Vibrio</taxon>
        <taxon>Vibrio oreintalis group</taxon>
    </lineage>
</organism>
<dbReference type="FunFam" id="3.20.20.450:FF:000001">
    <property type="entry name" value="Cyclic di-GMP phosphodiesterase yahA"/>
    <property type="match status" value="1"/>
</dbReference>
<sequence>MLEDTVPKSLKILVTALFFASVALITHTLITEHEVWKEAYLLFPLGMLGAFFVTKPRLKVLLSGLSIAVIFVGGLFEPLELDAIEESFILLPLCYLVLFPGSFFPIGVALALVASYLYNLPAEEFEEFVEDAIEVLAITVFATIMTYYYEKASRQALRYRKSTYTDVLTKLPNLNAFYEDIGEVTPGNAERYAVIQIGLNNFKSVNDRLGYRNGDELLQTFSQQLNAKVPSFAKFYRLGGDEFVFLVEAEKEQLKDQIRQLVEVLHNYHSDLYVVSDMSHRLSFSLGVAFAKDALGNVLVWGKNADLALFKARQEGAGAVCWYDDVLLDETVRQHQIEAELQRALDEQHFVLHYQPKVSIGTNELVGAEALIRWMHPNLGMVSPAEFIPVAERTGKIVPLGRWVAREACREAKSWFDKGHAIVVSINVSNVQFAHDDVFKFISDALDEHQLPANLLQIEITESTLMQQPEFVIAACEKLQELGVSIAIDDFGVEYSSLNYLKKLPIDVLKIDKSFVDDCVRLHTDHMLVRTIIQMGHNLNKRVIAEGVETEDQLALLEKEGCQEYQGYFFSRPLPAYDFVGLIDGYRSDSN</sequence>
<dbReference type="InterPro" id="IPR029787">
    <property type="entry name" value="Nucleotide_cyclase"/>
</dbReference>
<evidence type="ECO:0000313" key="6">
    <source>
        <dbReference type="EMBL" id="KGY09397.1"/>
    </source>
</evidence>
<dbReference type="SUPFAM" id="SSF141868">
    <property type="entry name" value="EAL domain-like"/>
    <property type="match status" value="1"/>
</dbReference>
<proteinExistence type="predicted"/>
<dbReference type="NCBIfam" id="TIGR00254">
    <property type="entry name" value="GGDEF"/>
    <property type="match status" value="1"/>
</dbReference>
<dbReference type="AlphaFoldDB" id="A0A0A5HV17"/>
<gene>
    <name evidence="6" type="ORF">NM06_05970</name>
</gene>
<feature type="transmembrane region" description="Helical" evidence="3">
    <location>
        <begin position="36"/>
        <end position="53"/>
    </location>
</feature>
<dbReference type="PANTHER" id="PTHR33121">
    <property type="entry name" value="CYCLIC DI-GMP PHOSPHODIESTERASE PDEF"/>
    <property type="match status" value="1"/>
</dbReference>
<feature type="domain" description="EAL" evidence="4">
    <location>
        <begin position="334"/>
        <end position="587"/>
    </location>
</feature>
<evidence type="ECO:0000256" key="2">
    <source>
        <dbReference type="ARBA" id="ARBA00022636"/>
    </source>
</evidence>
<feature type="transmembrane region" description="Helical" evidence="3">
    <location>
        <begin position="88"/>
        <end position="120"/>
    </location>
</feature>
<dbReference type="InterPro" id="IPR050706">
    <property type="entry name" value="Cyclic-di-GMP_PDE-like"/>
</dbReference>
<dbReference type="SMART" id="SM00267">
    <property type="entry name" value="GGDEF"/>
    <property type="match status" value="1"/>
</dbReference>
<dbReference type="Gene3D" id="3.30.70.270">
    <property type="match status" value="1"/>
</dbReference>
<dbReference type="CDD" id="cd01948">
    <property type="entry name" value="EAL"/>
    <property type="match status" value="1"/>
</dbReference>
<evidence type="ECO:0000313" key="7">
    <source>
        <dbReference type="Proteomes" id="UP000030451"/>
    </source>
</evidence>
<dbReference type="InterPro" id="IPR000160">
    <property type="entry name" value="GGDEF_dom"/>
</dbReference>
<comment type="caution">
    <text evidence="6">The sequence shown here is derived from an EMBL/GenBank/DDBJ whole genome shotgun (WGS) entry which is preliminary data.</text>
</comment>
<feature type="transmembrane region" description="Helical" evidence="3">
    <location>
        <begin position="132"/>
        <end position="149"/>
    </location>
</feature>
<dbReference type="STRING" id="379097.SE23_14610"/>
<dbReference type="PANTHER" id="PTHR33121:SF70">
    <property type="entry name" value="SIGNALING PROTEIN YKOW"/>
    <property type="match status" value="1"/>
</dbReference>
<dbReference type="InterPro" id="IPR001633">
    <property type="entry name" value="EAL_dom"/>
</dbReference>
<dbReference type="CDD" id="cd01949">
    <property type="entry name" value="GGDEF"/>
    <property type="match status" value="1"/>
</dbReference>
<dbReference type="Proteomes" id="UP000030451">
    <property type="component" value="Unassembled WGS sequence"/>
</dbReference>
<dbReference type="InterPro" id="IPR043128">
    <property type="entry name" value="Rev_trsase/Diguanyl_cyclase"/>
</dbReference>
<keyword evidence="2" id="KW-0973">c-di-GMP</keyword>
<accession>A0A0A5HV17</accession>